<dbReference type="AlphaFoldDB" id="A0A518CMV8"/>
<name>A0A518CMV8_9PLAN</name>
<evidence type="ECO:0000313" key="3">
    <source>
        <dbReference type="Proteomes" id="UP000317178"/>
    </source>
</evidence>
<dbReference type="EMBL" id="CP036281">
    <property type="protein sequence ID" value="QDU80534.1"/>
    <property type="molecule type" value="Genomic_DNA"/>
</dbReference>
<accession>A0A518CMV8</accession>
<feature type="domain" description="DUF1508" evidence="1">
    <location>
        <begin position="13"/>
        <end position="44"/>
    </location>
</feature>
<dbReference type="Gene3D" id="3.30.160.160">
    <property type="entry name" value="YegP-like"/>
    <property type="match status" value="1"/>
</dbReference>
<sequence length="55" mass="6253">MMAEGDKWEVYKDKGGEWRWKCVASNGKEVGASSEGYKNKADCIENAKRFGYQES</sequence>
<organism evidence="2 3">
    <name type="scientific">Polystyrenella longa</name>
    <dbReference type="NCBI Taxonomy" id="2528007"/>
    <lineage>
        <taxon>Bacteria</taxon>
        <taxon>Pseudomonadati</taxon>
        <taxon>Planctomycetota</taxon>
        <taxon>Planctomycetia</taxon>
        <taxon>Planctomycetales</taxon>
        <taxon>Planctomycetaceae</taxon>
        <taxon>Polystyrenella</taxon>
    </lineage>
</organism>
<evidence type="ECO:0000259" key="1">
    <source>
        <dbReference type="Pfam" id="PF07411"/>
    </source>
</evidence>
<evidence type="ECO:0000313" key="2">
    <source>
        <dbReference type="EMBL" id="QDU80534.1"/>
    </source>
</evidence>
<dbReference type="SUPFAM" id="SSF160113">
    <property type="entry name" value="YegP-like"/>
    <property type="match status" value="1"/>
</dbReference>
<dbReference type="InterPro" id="IPR036913">
    <property type="entry name" value="YegP-like_sf"/>
</dbReference>
<proteinExistence type="predicted"/>
<reference evidence="2 3" key="1">
    <citation type="submission" date="2019-02" db="EMBL/GenBank/DDBJ databases">
        <title>Deep-cultivation of Planctomycetes and their phenomic and genomic characterization uncovers novel biology.</title>
        <authorList>
            <person name="Wiegand S."/>
            <person name="Jogler M."/>
            <person name="Boedeker C."/>
            <person name="Pinto D."/>
            <person name="Vollmers J."/>
            <person name="Rivas-Marin E."/>
            <person name="Kohn T."/>
            <person name="Peeters S.H."/>
            <person name="Heuer A."/>
            <person name="Rast P."/>
            <person name="Oberbeckmann S."/>
            <person name="Bunk B."/>
            <person name="Jeske O."/>
            <person name="Meyerdierks A."/>
            <person name="Storesund J.E."/>
            <person name="Kallscheuer N."/>
            <person name="Luecker S."/>
            <person name="Lage O.M."/>
            <person name="Pohl T."/>
            <person name="Merkel B.J."/>
            <person name="Hornburger P."/>
            <person name="Mueller R.-W."/>
            <person name="Bruemmer F."/>
            <person name="Labrenz M."/>
            <person name="Spormann A.M."/>
            <person name="Op den Camp H."/>
            <person name="Overmann J."/>
            <person name="Amann R."/>
            <person name="Jetten M.S.M."/>
            <person name="Mascher T."/>
            <person name="Medema M.H."/>
            <person name="Devos D.P."/>
            <person name="Kaster A.-K."/>
            <person name="Ovreas L."/>
            <person name="Rohde M."/>
            <person name="Galperin M.Y."/>
            <person name="Jogler C."/>
        </authorList>
    </citation>
    <scope>NUCLEOTIDE SEQUENCE [LARGE SCALE GENOMIC DNA]</scope>
    <source>
        <strain evidence="2 3">Pla110</strain>
    </source>
</reference>
<dbReference type="Proteomes" id="UP000317178">
    <property type="component" value="Chromosome"/>
</dbReference>
<gene>
    <name evidence="2" type="ORF">Pla110_22650</name>
</gene>
<keyword evidence="3" id="KW-1185">Reference proteome</keyword>
<dbReference type="Pfam" id="PF07411">
    <property type="entry name" value="DUF1508"/>
    <property type="match status" value="1"/>
</dbReference>
<dbReference type="InterPro" id="IPR010879">
    <property type="entry name" value="DUF1508"/>
</dbReference>
<dbReference type="RefSeq" id="WP_197440662.1">
    <property type="nucleotide sequence ID" value="NZ_CP036281.1"/>
</dbReference>
<dbReference type="KEGG" id="plon:Pla110_22650"/>
<protein>
    <recommendedName>
        <fullName evidence="1">DUF1508 domain-containing protein</fullName>
    </recommendedName>
</protein>